<organism evidence="1 2">
    <name type="scientific">Lophium mytilinum</name>
    <dbReference type="NCBI Taxonomy" id="390894"/>
    <lineage>
        <taxon>Eukaryota</taxon>
        <taxon>Fungi</taxon>
        <taxon>Dikarya</taxon>
        <taxon>Ascomycota</taxon>
        <taxon>Pezizomycotina</taxon>
        <taxon>Dothideomycetes</taxon>
        <taxon>Pleosporomycetidae</taxon>
        <taxon>Mytilinidiales</taxon>
        <taxon>Mytilinidiaceae</taxon>
        <taxon>Lophium</taxon>
    </lineage>
</organism>
<evidence type="ECO:0008006" key="3">
    <source>
        <dbReference type="Google" id="ProtNLM"/>
    </source>
</evidence>
<sequence>EVIANVGRFKNLQSVELKYHSMCAAPDSCLGWPMDYNRSLGAYSPETTEFRTEVLGALMKAMNDKRHPASGVRSLAIENLQDISPKAVTQYDDFKEVFSHLDSLALHIATESHGVSPEASLELPEPHVFYDTELKDQWLRPVSPHLEELALYGDDFWGYWPRCDLRSLHFPKLKSLSLGNLTFTHDWQLDWILSHADTLEELRLDHCPIVQGI</sequence>
<keyword evidence="2" id="KW-1185">Reference proteome</keyword>
<feature type="non-terminal residue" evidence="1">
    <location>
        <position position="213"/>
    </location>
</feature>
<proteinExistence type="predicted"/>
<dbReference type="InterPro" id="IPR032675">
    <property type="entry name" value="LRR_dom_sf"/>
</dbReference>
<reference evidence="1" key="1">
    <citation type="journal article" date="2020" name="Stud. Mycol.">
        <title>101 Dothideomycetes genomes: a test case for predicting lifestyles and emergence of pathogens.</title>
        <authorList>
            <person name="Haridas S."/>
            <person name="Albert R."/>
            <person name="Binder M."/>
            <person name="Bloem J."/>
            <person name="Labutti K."/>
            <person name="Salamov A."/>
            <person name="Andreopoulos B."/>
            <person name="Baker S."/>
            <person name="Barry K."/>
            <person name="Bills G."/>
            <person name="Bluhm B."/>
            <person name="Cannon C."/>
            <person name="Castanera R."/>
            <person name="Culley D."/>
            <person name="Daum C."/>
            <person name="Ezra D."/>
            <person name="Gonzalez J."/>
            <person name="Henrissat B."/>
            <person name="Kuo A."/>
            <person name="Liang C."/>
            <person name="Lipzen A."/>
            <person name="Lutzoni F."/>
            <person name="Magnuson J."/>
            <person name="Mondo S."/>
            <person name="Nolan M."/>
            <person name="Ohm R."/>
            <person name="Pangilinan J."/>
            <person name="Park H.-J."/>
            <person name="Ramirez L."/>
            <person name="Alfaro M."/>
            <person name="Sun H."/>
            <person name="Tritt A."/>
            <person name="Yoshinaga Y."/>
            <person name="Zwiers L.-H."/>
            <person name="Turgeon B."/>
            <person name="Goodwin S."/>
            <person name="Spatafora J."/>
            <person name="Crous P."/>
            <person name="Grigoriev I."/>
        </authorList>
    </citation>
    <scope>NUCLEOTIDE SEQUENCE</scope>
    <source>
        <strain evidence="1">CBS 269.34</strain>
    </source>
</reference>
<dbReference type="PANTHER" id="PTHR42057:SF2">
    <property type="entry name" value="F-BOX DOMAIN PROTEIN (AFU_ORTHOLOGUE AFUA_4G00200)-RELATED"/>
    <property type="match status" value="1"/>
</dbReference>
<feature type="non-terminal residue" evidence="1">
    <location>
        <position position="1"/>
    </location>
</feature>
<dbReference type="EMBL" id="MU004182">
    <property type="protein sequence ID" value="KAF2501147.1"/>
    <property type="molecule type" value="Genomic_DNA"/>
</dbReference>
<dbReference type="Proteomes" id="UP000799750">
    <property type="component" value="Unassembled WGS sequence"/>
</dbReference>
<accession>A0A6A6RCG9</accession>
<name>A0A6A6RCG9_9PEZI</name>
<dbReference type="PANTHER" id="PTHR42057">
    <property type="entry name" value="F-BOX DOMAIN PROTEIN (AFU_ORTHOLOGUE AFUA_4G00200)"/>
    <property type="match status" value="1"/>
</dbReference>
<gene>
    <name evidence="1" type="ORF">BU16DRAFT_430523</name>
</gene>
<dbReference type="SUPFAM" id="SSF52047">
    <property type="entry name" value="RNI-like"/>
    <property type="match status" value="1"/>
</dbReference>
<protein>
    <recommendedName>
        <fullName evidence="3">F-box domain-containing protein</fullName>
    </recommendedName>
</protein>
<evidence type="ECO:0000313" key="2">
    <source>
        <dbReference type="Proteomes" id="UP000799750"/>
    </source>
</evidence>
<dbReference type="AlphaFoldDB" id="A0A6A6RCG9"/>
<evidence type="ECO:0000313" key="1">
    <source>
        <dbReference type="EMBL" id="KAF2501147.1"/>
    </source>
</evidence>
<dbReference type="Gene3D" id="3.80.10.10">
    <property type="entry name" value="Ribonuclease Inhibitor"/>
    <property type="match status" value="1"/>
</dbReference>
<dbReference type="OrthoDB" id="3878647at2759"/>